<feature type="active site" description="Glycyl thioester intermediate" evidence="6">
    <location>
        <position position="602"/>
    </location>
</feature>
<dbReference type="GO" id="GO:0016874">
    <property type="term" value="F:ligase activity"/>
    <property type="evidence" value="ECO:0007669"/>
    <property type="project" value="UniProtKB-KW"/>
</dbReference>
<keyword evidence="9" id="KW-0436">Ligase</keyword>
<feature type="region of interest" description="Disordered" evidence="7">
    <location>
        <begin position="54"/>
        <end position="126"/>
    </location>
</feature>
<feature type="compositionally biased region" description="Polar residues" evidence="7">
    <location>
        <begin position="61"/>
        <end position="93"/>
    </location>
</feature>
<keyword evidence="10" id="KW-1185">Reference proteome</keyword>
<feature type="domain" description="HECT" evidence="8">
    <location>
        <begin position="561"/>
        <end position="635"/>
    </location>
</feature>
<dbReference type="GO" id="GO:0005737">
    <property type="term" value="C:cytoplasm"/>
    <property type="evidence" value="ECO:0007669"/>
    <property type="project" value="TreeGrafter"/>
</dbReference>
<dbReference type="Gene3D" id="3.30.2410.10">
    <property type="entry name" value="Hect, E3 ligase catalytic domain"/>
    <property type="match status" value="1"/>
</dbReference>
<feature type="domain" description="HECT" evidence="8">
    <location>
        <begin position="394"/>
        <end position="431"/>
    </location>
</feature>
<comment type="pathway">
    <text evidence="2">Protein modification; protein ubiquitination.</text>
</comment>
<feature type="compositionally biased region" description="Acidic residues" evidence="7">
    <location>
        <begin position="202"/>
        <end position="216"/>
    </location>
</feature>
<dbReference type="InterPro" id="IPR000569">
    <property type="entry name" value="HECT_dom"/>
</dbReference>
<dbReference type="PANTHER" id="PTHR11254">
    <property type="entry name" value="HECT DOMAIN UBIQUITIN-PROTEIN LIGASE"/>
    <property type="match status" value="1"/>
</dbReference>
<dbReference type="EC" id="2.3.2.26" evidence="3"/>
<evidence type="ECO:0000313" key="9">
    <source>
        <dbReference type="EMBL" id="CAB3983174.1"/>
    </source>
</evidence>
<name>A0A7D9HF58_PARCT</name>
<feature type="region of interest" description="Disordered" evidence="7">
    <location>
        <begin position="202"/>
        <end position="236"/>
    </location>
</feature>
<dbReference type="SUPFAM" id="SSF56204">
    <property type="entry name" value="Hect, E3 ligase catalytic domain"/>
    <property type="match status" value="1"/>
</dbReference>
<evidence type="ECO:0000256" key="7">
    <source>
        <dbReference type="SAM" id="MobiDB-lite"/>
    </source>
</evidence>
<evidence type="ECO:0000256" key="4">
    <source>
        <dbReference type="ARBA" id="ARBA00022679"/>
    </source>
</evidence>
<dbReference type="PANTHER" id="PTHR11254:SF67">
    <property type="entry name" value="E3 UBIQUITIN-PROTEIN LIGASE HUWE1"/>
    <property type="match status" value="1"/>
</dbReference>
<evidence type="ECO:0000313" key="10">
    <source>
        <dbReference type="Proteomes" id="UP001152795"/>
    </source>
</evidence>
<evidence type="ECO:0000259" key="8">
    <source>
        <dbReference type="PROSITE" id="PS50237"/>
    </source>
</evidence>
<accession>A0A7D9HF58</accession>
<dbReference type="InterPro" id="IPR050409">
    <property type="entry name" value="E3_ubiq-protein_ligase"/>
</dbReference>
<dbReference type="EMBL" id="CACRXK020000585">
    <property type="protein sequence ID" value="CAB3983174.1"/>
    <property type="molecule type" value="Genomic_DNA"/>
</dbReference>
<feature type="compositionally biased region" description="Basic residues" evidence="7">
    <location>
        <begin position="105"/>
        <end position="117"/>
    </location>
</feature>
<proteinExistence type="predicted"/>
<dbReference type="Pfam" id="PF00632">
    <property type="entry name" value="HECT"/>
    <property type="match status" value="1"/>
</dbReference>
<evidence type="ECO:0000256" key="3">
    <source>
        <dbReference type="ARBA" id="ARBA00012485"/>
    </source>
</evidence>
<dbReference type="GO" id="GO:0006511">
    <property type="term" value="P:ubiquitin-dependent protein catabolic process"/>
    <property type="evidence" value="ECO:0007669"/>
    <property type="project" value="TreeGrafter"/>
</dbReference>
<dbReference type="GO" id="GO:0000209">
    <property type="term" value="P:protein polyubiquitination"/>
    <property type="evidence" value="ECO:0007669"/>
    <property type="project" value="TreeGrafter"/>
</dbReference>
<dbReference type="GO" id="GO:0061630">
    <property type="term" value="F:ubiquitin protein ligase activity"/>
    <property type="evidence" value="ECO:0007669"/>
    <property type="project" value="UniProtKB-EC"/>
</dbReference>
<reference evidence="9" key="1">
    <citation type="submission" date="2020-04" db="EMBL/GenBank/DDBJ databases">
        <authorList>
            <person name="Alioto T."/>
            <person name="Alioto T."/>
            <person name="Gomez Garrido J."/>
        </authorList>
    </citation>
    <scope>NUCLEOTIDE SEQUENCE</scope>
    <source>
        <strain evidence="9">A484AB</strain>
    </source>
</reference>
<sequence length="635" mass="70116">MADQACPSSSSSTQNNLVQQLCRLVENLHKQNNTTQRRADTRDNRPETVGEAISRLFPSVNGRSNNSSAQVTTTQGEASGTSSGNHNGASNSVPRFEPQQGAPKQGKRKKPYSKKKSSGSAGPSTYITNEMTASEIEGHFATLFSNKLKGRPFNFVRAVGNKIVDVNLAQGITGKILKHICGQGPVYLRCVRPTDTEYAWVEEEEDSEDDGIDGVDEGERGLDDLPESGLGGGSHTVSTPVTAHSANVVQVDDNVTSRSNTLNSVRNTDILQYFSTPASSTSNQSLVGSVACPTCHVQFPVREIEQHADQCCERVSSEASLYETWVLNPIDLTGDDDVMAEEDKDSQHVNDMQTDTATTSKELIQNLALNIPSATQLISVRRKFLWDDYVTCRKKSWFKTYAWLRVHFVGEEAVDGGGPRREFFTEMLDAIETRLFVGDPETFQIDNQTARVPYDSTLAMTSGHFQIAGELMAASIVQGGPAPDFLAEWVYKYLSSGIEGITVDESKIEDQSVRQLITRPIYDDNTQRKEIEINTYKAMCDFVQELHHKGIPECDLAVGDLLKFITGVRKIPALGLPKQIAIYFIHECDQVKCKCRPKASTCDLHLRLPVHYQTAEDMIAAWMSALKECKGFGHL</sequence>
<evidence type="ECO:0000256" key="5">
    <source>
        <dbReference type="ARBA" id="ARBA00022786"/>
    </source>
</evidence>
<keyword evidence="4" id="KW-0808">Transferase</keyword>
<comment type="caution">
    <text evidence="6">Lacks conserved residue(s) required for the propagation of feature annotation.</text>
</comment>
<evidence type="ECO:0000256" key="2">
    <source>
        <dbReference type="ARBA" id="ARBA00004906"/>
    </source>
</evidence>
<dbReference type="Gene3D" id="3.90.1750.10">
    <property type="entry name" value="Hect, E3 ligase catalytic domains"/>
    <property type="match status" value="1"/>
</dbReference>
<evidence type="ECO:0000256" key="6">
    <source>
        <dbReference type="PROSITE-ProRule" id="PRU00104"/>
    </source>
</evidence>
<comment type="catalytic activity">
    <reaction evidence="1">
        <text>S-ubiquitinyl-[E2 ubiquitin-conjugating enzyme]-L-cysteine + [acceptor protein]-L-lysine = [E2 ubiquitin-conjugating enzyme]-L-cysteine + N(6)-ubiquitinyl-[acceptor protein]-L-lysine.</text>
        <dbReference type="EC" id="2.3.2.26"/>
    </reaction>
</comment>
<comment type="caution">
    <text evidence="9">The sequence shown here is derived from an EMBL/GenBank/DDBJ whole genome shotgun (WGS) entry which is preliminary data.</text>
</comment>
<dbReference type="Proteomes" id="UP001152795">
    <property type="component" value="Unassembled WGS sequence"/>
</dbReference>
<dbReference type="InterPro" id="IPR035983">
    <property type="entry name" value="Hect_E3_ubiquitin_ligase"/>
</dbReference>
<gene>
    <name evidence="9" type="ORF">PACLA_8A080333</name>
</gene>
<protein>
    <recommendedName>
        <fullName evidence="3">HECT-type E3 ubiquitin transferase</fullName>
        <ecNumber evidence="3">2.3.2.26</ecNumber>
    </recommendedName>
</protein>
<dbReference type="OrthoDB" id="8911154at2759"/>
<keyword evidence="5 6" id="KW-0833">Ubl conjugation pathway</keyword>
<dbReference type="PROSITE" id="PS50237">
    <property type="entry name" value="HECT"/>
    <property type="match status" value="2"/>
</dbReference>
<dbReference type="AlphaFoldDB" id="A0A7D9HF58"/>
<evidence type="ECO:0000256" key="1">
    <source>
        <dbReference type="ARBA" id="ARBA00000885"/>
    </source>
</evidence>
<organism evidence="9 10">
    <name type="scientific">Paramuricea clavata</name>
    <name type="common">Red gorgonian</name>
    <name type="synonym">Violescent sea-whip</name>
    <dbReference type="NCBI Taxonomy" id="317549"/>
    <lineage>
        <taxon>Eukaryota</taxon>
        <taxon>Metazoa</taxon>
        <taxon>Cnidaria</taxon>
        <taxon>Anthozoa</taxon>
        <taxon>Octocorallia</taxon>
        <taxon>Malacalcyonacea</taxon>
        <taxon>Plexauridae</taxon>
        <taxon>Paramuricea</taxon>
    </lineage>
</organism>